<dbReference type="STRING" id="734.B0187_05215"/>
<keyword evidence="2" id="KW-1185">Reference proteome</keyword>
<name>A0A1T0ASI7_9PAST</name>
<protein>
    <submittedName>
        <fullName evidence="1">Uncharacterized protein</fullName>
    </submittedName>
</protein>
<dbReference type="Proteomes" id="UP000190867">
    <property type="component" value="Unassembled WGS sequence"/>
</dbReference>
<dbReference type="EMBL" id="MUYA01000007">
    <property type="protein sequence ID" value="OOR99158.1"/>
    <property type="molecule type" value="Genomic_DNA"/>
</dbReference>
<evidence type="ECO:0000313" key="2">
    <source>
        <dbReference type="Proteomes" id="UP000190867"/>
    </source>
</evidence>
<accession>A0A1T0ASI7</accession>
<sequence length="77" mass="8641">MEILPLVWVLLLFLCFAKEKVTKKKCDPEHFADVSLVSNFCGQFVNSLASQAQTVQIALEIDETAQRKMTGDFCSSK</sequence>
<dbReference type="AlphaFoldDB" id="A0A1T0ASI7"/>
<reference evidence="1 2" key="1">
    <citation type="submission" date="2017-02" db="EMBL/GenBank/DDBJ databases">
        <title>Draft genome sequence of Haemophilus paracuniculus CCUG 43573 type strain.</title>
        <authorList>
            <person name="Engstrom-Jakobsson H."/>
            <person name="Salva-Serra F."/>
            <person name="Thorell K."/>
            <person name="Gonzales-Siles L."/>
            <person name="Karlsson R."/>
            <person name="Boulund F."/>
            <person name="Engstrand L."/>
            <person name="Kristiansson E."/>
            <person name="Moore E."/>
        </authorList>
    </citation>
    <scope>NUCLEOTIDE SEQUENCE [LARGE SCALE GENOMIC DNA]</scope>
    <source>
        <strain evidence="1 2">CCUG 43573</strain>
    </source>
</reference>
<organism evidence="1 2">
    <name type="scientific">Haemophilus paracuniculus</name>
    <dbReference type="NCBI Taxonomy" id="734"/>
    <lineage>
        <taxon>Bacteria</taxon>
        <taxon>Pseudomonadati</taxon>
        <taxon>Pseudomonadota</taxon>
        <taxon>Gammaproteobacteria</taxon>
        <taxon>Pasteurellales</taxon>
        <taxon>Pasteurellaceae</taxon>
        <taxon>Haemophilus</taxon>
    </lineage>
</organism>
<evidence type="ECO:0000313" key="1">
    <source>
        <dbReference type="EMBL" id="OOR99158.1"/>
    </source>
</evidence>
<gene>
    <name evidence="1" type="ORF">B0187_05215</name>
</gene>
<comment type="caution">
    <text evidence="1">The sequence shown here is derived from an EMBL/GenBank/DDBJ whole genome shotgun (WGS) entry which is preliminary data.</text>
</comment>
<proteinExistence type="predicted"/>